<keyword evidence="3" id="KW-1185">Reference proteome</keyword>
<dbReference type="RefSeq" id="WP_254419750.1">
    <property type="nucleotide sequence ID" value="NZ_BAAAJB010000038.1"/>
</dbReference>
<evidence type="ECO:0000313" key="3">
    <source>
        <dbReference type="Proteomes" id="UP001055940"/>
    </source>
</evidence>
<dbReference type="EMBL" id="CP099837">
    <property type="protein sequence ID" value="USY20717.1"/>
    <property type="molecule type" value="Genomic_DNA"/>
</dbReference>
<reference evidence="2" key="1">
    <citation type="submission" date="2022-06" db="EMBL/GenBank/DDBJ databases">
        <authorList>
            <person name="Ping M."/>
        </authorList>
    </citation>
    <scope>NUCLEOTIDE SEQUENCE</scope>
    <source>
        <strain evidence="2">JCM11759T</strain>
    </source>
</reference>
<evidence type="ECO:0000313" key="2">
    <source>
        <dbReference type="EMBL" id="USY20717.1"/>
    </source>
</evidence>
<sequence length="77" mass="8381">MSLQQCTHPVLGAYDLTHLDVFQAAVRPLVGAKELAAVTVRTRPLPKGIKGRASQVRRVARAHGPDAQTKPEERRAS</sequence>
<accession>A0ABY5D8Q6</accession>
<evidence type="ECO:0000256" key="1">
    <source>
        <dbReference type="SAM" id="MobiDB-lite"/>
    </source>
</evidence>
<proteinExistence type="predicted"/>
<gene>
    <name evidence="2" type="ORF">NE857_03405</name>
</gene>
<feature type="region of interest" description="Disordered" evidence="1">
    <location>
        <begin position="48"/>
        <end position="77"/>
    </location>
</feature>
<dbReference type="Proteomes" id="UP001055940">
    <property type="component" value="Chromosome"/>
</dbReference>
<name>A0ABY5D8Q6_9ACTN</name>
<organism evidence="2 3">
    <name type="scientific">Nocardiopsis exhalans</name>
    <dbReference type="NCBI Taxonomy" id="163604"/>
    <lineage>
        <taxon>Bacteria</taxon>
        <taxon>Bacillati</taxon>
        <taxon>Actinomycetota</taxon>
        <taxon>Actinomycetes</taxon>
        <taxon>Streptosporangiales</taxon>
        <taxon>Nocardiopsidaceae</taxon>
        <taxon>Nocardiopsis</taxon>
    </lineage>
</organism>
<protein>
    <submittedName>
        <fullName evidence="2">Uncharacterized protein</fullName>
    </submittedName>
</protein>